<dbReference type="EMBL" id="KF901181">
    <property type="protein sequence ID" value="AIF21060.1"/>
    <property type="molecule type" value="Genomic_DNA"/>
</dbReference>
<dbReference type="GO" id="GO:0009234">
    <property type="term" value="P:menaquinone biosynthetic process"/>
    <property type="evidence" value="ECO:0007669"/>
    <property type="project" value="UniProtKB-UniRule"/>
</dbReference>
<evidence type="ECO:0000313" key="5">
    <source>
        <dbReference type="EMBL" id="AIF21060.1"/>
    </source>
</evidence>
<dbReference type="InterPro" id="IPR030868">
    <property type="entry name" value="MqnA"/>
</dbReference>
<sequence length="264" mass="29225">MSWTSVIGRVAFTNCEPLFHGLSDNWTVLPAPPAWLTGHVLRRDCITAPIPTADYALHHKELMLLPELGIVGMGAVGSVILFGTRELDKMRDIALPSDSSTSKVLLRWLLNHRGLDPKCIETGPDLISMLERCDGALLIGDRALAAAAEHPELVCLDLGGEWTRVTGFPMVFGVFACRRDTPVENLKIIHSELLENYSKFNQDDQYKEAVIAAAAEASGTDFERLSHYFENEVRNTLDEESKRGLALFLSDVCGMTVEPVWVTM</sequence>
<protein>
    <recommendedName>
        <fullName evidence="3">Chorismate dehydratase</fullName>
        <ecNumber evidence="3">4.2.1.151</ecNumber>
    </recommendedName>
    <alternativeName>
        <fullName evidence="3">Menaquinone biosynthetic enzyme MqnA</fullName>
    </alternativeName>
</protein>
<comment type="pathway">
    <text evidence="3">Quinol/quinone metabolism; menaquinone biosynthesis.</text>
</comment>
<evidence type="ECO:0000256" key="4">
    <source>
        <dbReference type="SAM" id="Phobius"/>
    </source>
</evidence>
<dbReference type="PANTHER" id="PTHR37690:SF1">
    <property type="entry name" value="CHORISMATE DEHYDRATASE"/>
    <property type="match status" value="1"/>
</dbReference>
<organism evidence="5">
    <name type="scientific">uncultured marine group II/III euryarchaeote KM3_98_B01</name>
    <dbReference type="NCBI Taxonomy" id="1456546"/>
    <lineage>
        <taxon>Archaea</taxon>
        <taxon>Methanobacteriati</taxon>
        <taxon>Methanobacteriota</taxon>
        <taxon>environmental samples</taxon>
    </lineage>
</organism>
<evidence type="ECO:0000256" key="2">
    <source>
        <dbReference type="ARBA" id="ARBA00023239"/>
    </source>
</evidence>
<accession>A0A075HZV4</accession>
<comment type="function">
    <text evidence="3">Catalyzes the dehydration of chorismate into 3-[(1-carboxyvinyl)oxy]benzoate, a step in the biosynthesis of menaquinone (MK, vitamin K2).</text>
</comment>
<keyword evidence="2 3" id="KW-0456">Lyase</keyword>
<keyword evidence="1 3" id="KW-0474">Menaquinone biosynthesis</keyword>
<gene>
    <name evidence="3" type="primary">mqnA</name>
</gene>
<name>A0A075HZV4_9EURY</name>
<dbReference type="AlphaFoldDB" id="A0A075HZV4"/>
<comment type="catalytic activity">
    <reaction evidence="3">
        <text>chorismate = 3-[(1-carboxyvinyl)-oxy]benzoate + H2O</text>
        <dbReference type="Rhea" id="RHEA:40051"/>
        <dbReference type="ChEBI" id="CHEBI:15377"/>
        <dbReference type="ChEBI" id="CHEBI:29748"/>
        <dbReference type="ChEBI" id="CHEBI:76981"/>
        <dbReference type="EC" id="4.2.1.151"/>
    </reaction>
</comment>
<evidence type="ECO:0000256" key="3">
    <source>
        <dbReference type="HAMAP-Rule" id="MF_00995"/>
    </source>
</evidence>
<proteinExistence type="inferred from homology"/>
<dbReference type="HAMAP" id="MF_00995">
    <property type="entry name" value="MqnA"/>
    <property type="match status" value="1"/>
</dbReference>
<keyword evidence="4" id="KW-1133">Transmembrane helix</keyword>
<dbReference type="PANTHER" id="PTHR37690">
    <property type="entry name" value="CHORISMATE DEHYDRATASE"/>
    <property type="match status" value="1"/>
</dbReference>
<keyword evidence="4" id="KW-0472">Membrane</keyword>
<dbReference type="UniPathway" id="UPA00079"/>
<dbReference type="EC" id="4.2.1.151" evidence="3"/>
<comment type="similarity">
    <text evidence="3">Belongs to the MqnA/MqnD family. MqnA subfamily.</text>
</comment>
<feature type="transmembrane region" description="Helical" evidence="4">
    <location>
        <begin position="62"/>
        <end position="82"/>
    </location>
</feature>
<keyword evidence="4" id="KW-0812">Transmembrane</keyword>
<evidence type="ECO:0000256" key="1">
    <source>
        <dbReference type="ARBA" id="ARBA00022428"/>
    </source>
</evidence>
<dbReference type="CDD" id="cd13634">
    <property type="entry name" value="PBP2_Sco4506"/>
    <property type="match status" value="1"/>
</dbReference>
<reference evidence="5" key="1">
    <citation type="journal article" date="2014" name="Genome Biol. Evol.">
        <title>Pangenome evidence for extensive interdomain horizontal transfer affecting lineage core and shell genes in uncultured planktonic thaumarchaeota and euryarchaeota.</title>
        <authorList>
            <person name="Deschamps P."/>
            <person name="Zivanovic Y."/>
            <person name="Moreira D."/>
            <person name="Rodriguez-Valera F."/>
            <person name="Lopez-Garcia P."/>
        </authorList>
    </citation>
    <scope>NUCLEOTIDE SEQUENCE</scope>
</reference>
<dbReference type="InterPro" id="IPR003773">
    <property type="entry name" value="Menaquinone_biosynth"/>
</dbReference>
<dbReference type="Gene3D" id="3.40.190.10">
    <property type="entry name" value="Periplasmic binding protein-like II"/>
    <property type="match status" value="2"/>
</dbReference>
<dbReference type="GO" id="GO:0016836">
    <property type="term" value="F:hydro-lyase activity"/>
    <property type="evidence" value="ECO:0007669"/>
    <property type="project" value="UniProtKB-UniRule"/>
</dbReference>
<dbReference type="SUPFAM" id="SSF53850">
    <property type="entry name" value="Periplasmic binding protein-like II"/>
    <property type="match status" value="1"/>
</dbReference>
<dbReference type="Pfam" id="PF02621">
    <property type="entry name" value="VitK2_biosynth"/>
    <property type="match status" value="1"/>
</dbReference>